<evidence type="ECO:0000313" key="9">
    <source>
        <dbReference type="Proteomes" id="UP000581688"/>
    </source>
</evidence>
<evidence type="ECO:0000256" key="4">
    <source>
        <dbReference type="ARBA" id="ARBA00022801"/>
    </source>
</evidence>
<dbReference type="Pfam" id="PF08340">
    <property type="entry name" value="YicC-like_C"/>
    <property type="match status" value="1"/>
</dbReference>
<reference evidence="8 9" key="1">
    <citation type="submission" date="2020-08" db="EMBL/GenBank/DDBJ databases">
        <title>Genomic Encyclopedia of Type Strains, Phase IV (KMG-IV): sequencing the most valuable type-strain genomes for metagenomic binning, comparative biology and taxonomic classification.</title>
        <authorList>
            <person name="Goeker M."/>
        </authorList>
    </citation>
    <scope>NUCLEOTIDE SEQUENCE [LARGE SCALE GENOMIC DNA]</scope>
    <source>
        <strain evidence="8 9">DSM 19612</strain>
    </source>
</reference>
<gene>
    <name evidence="8" type="ORF">HNQ94_001426</name>
</gene>
<protein>
    <submittedName>
        <fullName evidence="8">Uncharacterized protein (TIGR00255 family)</fullName>
    </submittedName>
</protein>
<dbReference type="InterPro" id="IPR013527">
    <property type="entry name" value="YicC-like_N"/>
</dbReference>
<dbReference type="InterPro" id="IPR013551">
    <property type="entry name" value="YicC-like_C"/>
</dbReference>
<dbReference type="GO" id="GO:0004521">
    <property type="term" value="F:RNA endonuclease activity"/>
    <property type="evidence" value="ECO:0007669"/>
    <property type="project" value="InterPro"/>
</dbReference>
<dbReference type="AlphaFoldDB" id="A0A841Q3P2"/>
<dbReference type="RefSeq" id="WP_174495510.1">
    <property type="nucleotide sequence ID" value="NZ_CADDWK010000003.1"/>
</dbReference>
<feature type="domain" description="Endoribonuclease YicC-like C-terminal" evidence="7">
    <location>
        <begin position="174"/>
        <end position="293"/>
    </location>
</feature>
<keyword evidence="9" id="KW-1185">Reference proteome</keyword>
<evidence type="ECO:0000256" key="3">
    <source>
        <dbReference type="ARBA" id="ARBA00022759"/>
    </source>
</evidence>
<dbReference type="EMBL" id="JACHGH010000003">
    <property type="protein sequence ID" value="MBB6452980.1"/>
    <property type="molecule type" value="Genomic_DNA"/>
</dbReference>
<keyword evidence="2" id="KW-0540">Nuclease</keyword>
<comment type="similarity">
    <text evidence="5">Belongs to the YicC/YloC family.</text>
</comment>
<dbReference type="PANTHER" id="PTHR30636">
    <property type="entry name" value="UPF0701 PROTEIN YICC"/>
    <property type="match status" value="1"/>
</dbReference>
<dbReference type="NCBIfam" id="TIGR00255">
    <property type="entry name" value="YicC/YloC family endoribonuclease"/>
    <property type="match status" value="1"/>
</dbReference>
<organism evidence="8 9">
    <name type="scientific">Salirhabdus euzebyi</name>
    <dbReference type="NCBI Taxonomy" id="394506"/>
    <lineage>
        <taxon>Bacteria</taxon>
        <taxon>Bacillati</taxon>
        <taxon>Bacillota</taxon>
        <taxon>Bacilli</taxon>
        <taxon>Bacillales</taxon>
        <taxon>Bacillaceae</taxon>
        <taxon>Salirhabdus</taxon>
    </lineage>
</organism>
<evidence type="ECO:0000259" key="6">
    <source>
        <dbReference type="Pfam" id="PF03755"/>
    </source>
</evidence>
<comment type="cofactor">
    <cofactor evidence="1">
        <name>a divalent metal cation</name>
        <dbReference type="ChEBI" id="CHEBI:60240"/>
    </cofactor>
</comment>
<evidence type="ECO:0000256" key="5">
    <source>
        <dbReference type="ARBA" id="ARBA00035648"/>
    </source>
</evidence>
<dbReference type="Pfam" id="PF03755">
    <property type="entry name" value="YicC-like_N"/>
    <property type="match status" value="1"/>
</dbReference>
<proteinExistence type="inferred from homology"/>
<evidence type="ECO:0000256" key="1">
    <source>
        <dbReference type="ARBA" id="ARBA00001968"/>
    </source>
</evidence>
<comment type="caution">
    <text evidence="8">The sequence shown here is derived from an EMBL/GenBank/DDBJ whole genome shotgun (WGS) entry which is preliminary data.</text>
</comment>
<evidence type="ECO:0000259" key="7">
    <source>
        <dbReference type="Pfam" id="PF08340"/>
    </source>
</evidence>
<dbReference type="Proteomes" id="UP000581688">
    <property type="component" value="Unassembled WGS sequence"/>
</dbReference>
<keyword evidence="3" id="KW-0255">Endonuclease</keyword>
<name>A0A841Q3P2_9BACI</name>
<accession>A0A841Q3P2</accession>
<dbReference type="InterPro" id="IPR005229">
    <property type="entry name" value="YicC/YloC-like"/>
</dbReference>
<evidence type="ECO:0000313" key="8">
    <source>
        <dbReference type="EMBL" id="MBB6452980.1"/>
    </source>
</evidence>
<sequence>MVKSMTGYGRHVNSYRDTRITIEVRTVNHRFLDLSIKMPKTLLHLEDKMKKLAREYFKRGRIDVFVTIDGTGLVDKNLQVDWNLVDQYMEKINQVKDRYQLTDTVSVKDILQLDDVFFITDQEEEDASFQEILLHTCKKAMKLVAEMRSKEGEAIAYDLGSRTEGIKQIVFKLEQHREKVIEQYRDRIKQRIEEYIKNDLWDQDSRIIQEVALMAEKGDISEEVTRLFSHIDQFLLTLKKEEPIGRRLDFIVQEMHREANTIGSKSNDVNISEWVVELKSEIEKLKEQAQNVE</sequence>
<evidence type="ECO:0000256" key="2">
    <source>
        <dbReference type="ARBA" id="ARBA00022722"/>
    </source>
</evidence>
<feature type="domain" description="Endoribonuclease YicC-like N-terminal" evidence="6">
    <location>
        <begin position="2"/>
        <end position="156"/>
    </location>
</feature>
<dbReference type="GO" id="GO:0016787">
    <property type="term" value="F:hydrolase activity"/>
    <property type="evidence" value="ECO:0007669"/>
    <property type="project" value="UniProtKB-KW"/>
</dbReference>
<dbReference type="PANTHER" id="PTHR30636:SF3">
    <property type="entry name" value="UPF0701 PROTEIN YICC"/>
    <property type="match status" value="1"/>
</dbReference>
<keyword evidence="4" id="KW-0378">Hydrolase</keyword>